<dbReference type="GO" id="GO:0004674">
    <property type="term" value="F:protein serine/threonine kinase activity"/>
    <property type="evidence" value="ECO:0007669"/>
    <property type="project" value="UniProtKB-KW"/>
</dbReference>
<dbReference type="GO" id="GO:0005524">
    <property type="term" value="F:ATP binding"/>
    <property type="evidence" value="ECO:0007669"/>
    <property type="project" value="UniProtKB-UniRule"/>
</dbReference>
<feature type="binding site" evidence="9">
    <location>
        <position position="42"/>
    </location>
    <ligand>
        <name>ATP</name>
        <dbReference type="ChEBI" id="CHEBI:30616"/>
    </ligand>
</feature>
<keyword evidence="4 9" id="KW-0547">Nucleotide-binding</keyword>
<keyword evidence="6 9" id="KW-0067">ATP-binding</keyword>
<dbReference type="Gene3D" id="1.10.510.10">
    <property type="entry name" value="Transferase(Phosphotransferase) domain 1"/>
    <property type="match status" value="1"/>
</dbReference>
<keyword evidence="3" id="KW-0808">Transferase</keyword>
<organism evidence="12 13">
    <name type="scientific">Phlebiopsis gigantea (strain 11061_1 CR5-6)</name>
    <name type="common">White-rot fungus</name>
    <name type="synonym">Peniophora gigantea</name>
    <dbReference type="NCBI Taxonomy" id="745531"/>
    <lineage>
        <taxon>Eukaryota</taxon>
        <taxon>Fungi</taxon>
        <taxon>Dikarya</taxon>
        <taxon>Basidiomycota</taxon>
        <taxon>Agaricomycotina</taxon>
        <taxon>Agaricomycetes</taxon>
        <taxon>Polyporales</taxon>
        <taxon>Phanerochaetaceae</taxon>
        <taxon>Phlebiopsis</taxon>
    </lineage>
</organism>
<evidence type="ECO:0000256" key="8">
    <source>
        <dbReference type="ARBA" id="ARBA00048679"/>
    </source>
</evidence>
<dbReference type="Pfam" id="PF00069">
    <property type="entry name" value="Pkinase"/>
    <property type="match status" value="1"/>
</dbReference>
<dbReference type="PROSITE" id="PS00108">
    <property type="entry name" value="PROTEIN_KINASE_ST"/>
    <property type="match status" value="1"/>
</dbReference>
<dbReference type="EMBL" id="KN840537">
    <property type="protein sequence ID" value="KIP05658.1"/>
    <property type="molecule type" value="Genomic_DNA"/>
</dbReference>
<dbReference type="SMART" id="SM00220">
    <property type="entry name" value="S_TKc"/>
    <property type="match status" value="1"/>
</dbReference>
<keyword evidence="5" id="KW-0418">Kinase</keyword>
<dbReference type="OrthoDB" id="541276at2759"/>
<evidence type="ECO:0000259" key="11">
    <source>
        <dbReference type="PROSITE" id="PS50011"/>
    </source>
</evidence>
<dbReference type="PROSITE" id="PS00107">
    <property type="entry name" value="PROTEIN_KINASE_ATP"/>
    <property type="match status" value="1"/>
</dbReference>
<comment type="catalytic activity">
    <reaction evidence="8">
        <text>L-seryl-[protein] + ATP = O-phospho-L-seryl-[protein] + ADP + H(+)</text>
        <dbReference type="Rhea" id="RHEA:17989"/>
        <dbReference type="Rhea" id="RHEA-COMP:9863"/>
        <dbReference type="Rhea" id="RHEA-COMP:11604"/>
        <dbReference type="ChEBI" id="CHEBI:15378"/>
        <dbReference type="ChEBI" id="CHEBI:29999"/>
        <dbReference type="ChEBI" id="CHEBI:30616"/>
        <dbReference type="ChEBI" id="CHEBI:83421"/>
        <dbReference type="ChEBI" id="CHEBI:456216"/>
        <dbReference type="EC" id="2.7.11.1"/>
    </reaction>
</comment>
<evidence type="ECO:0000313" key="12">
    <source>
        <dbReference type="EMBL" id="KIP05658.1"/>
    </source>
</evidence>
<evidence type="ECO:0000256" key="4">
    <source>
        <dbReference type="ARBA" id="ARBA00022741"/>
    </source>
</evidence>
<dbReference type="HOGENOM" id="CLU_000288_172_5_1"/>
<evidence type="ECO:0000256" key="9">
    <source>
        <dbReference type="PROSITE-ProRule" id="PRU10141"/>
    </source>
</evidence>
<evidence type="ECO:0000256" key="6">
    <source>
        <dbReference type="ARBA" id="ARBA00022840"/>
    </source>
</evidence>
<dbReference type="GO" id="GO:0007165">
    <property type="term" value="P:signal transduction"/>
    <property type="evidence" value="ECO:0007669"/>
    <property type="project" value="TreeGrafter"/>
</dbReference>
<evidence type="ECO:0000256" key="5">
    <source>
        <dbReference type="ARBA" id="ARBA00022777"/>
    </source>
</evidence>
<gene>
    <name evidence="12" type="ORF">PHLGIDRAFT_119625</name>
</gene>
<evidence type="ECO:0000256" key="10">
    <source>
        <dbReference type="RuleBase" id="RU000304"/>
    </source>
</evidence>
<keyword evidence="2 10" id="KW-0723">Serine/threonine-protein kinase</keyword>
<name>A0A0C3PI61_PHLG1</name>
<feature type="domain" description="Protein kinase" evidence="11">
    <location>
        <begin position="11"/>
        <end position="274"/>
    </location>
</feature>
<comment type="similarity">
    <text evidence="10">Belongs to the protein kinase superfamily.</text>
</comment>
<keyword evidence="13" id="KW-1185">Reference proteome</keyword>
<proteinExistence type="inferred from homology"/>
<dbReference type="SUPFAM" id="SSF56112">
    <property type="entry name" value="Protein kinase-like (PK-like)"/>
    <property type="match status" value="1"/>
</dbReference>
<dbReference type="Proteomes" id="UP000053257">
    <property type="component" value="Unassembled WGS sequence"/>
</dbReference>
<dbReference type="PANTHER" id="PTHR43895">
    <property type="entry name" value="CALCIUM/CALMODULIN-DEPENDENT PROTEIN KINASE KINASE-RELATED"/>
    <property type="match status" value="1"/>
</dbReference>
<evidence type="ECO:0000256" key="7">
    <source>
        <dbReference type="ARBA" id="ARBA00047899"/>
    </source>
</evidence>
<dbReference type="AlphaFoldDB" id="A0A0C3PI61"/>
<reference evidence="12 13" key="1">
    <citation type="journal article" date="2014" name="PLoS Genet.">
        <title>Analysis of the Phlebiopsis gigantea genome, transcriptome and secretome provides insight into its pioneer colonization strategies of wood.</title>
        <authorList>
            <person name="Hori C."/>
            <person name="Ishida T."/>
            <person name="Igarashi K."/>
            <person name="Samejima M."/>
            <person name="Suzuki H."/>
            <person name="Master E."/>
            <person name="Ferreira P."/>
            <person name="Ruiz-Duenas F.J."/>
            <person name="Held B."/>
            <person name="Canessa P."/>
            <person name="Larrondo L.F."/>
            <person name="Schmoll M."/>
            <person name="Druzhinina I.S."/>
            <person name="Kubicek C.P."/>
            <person name="Gaskell J.A."/>
            <person name="Kersten P."/>
            <person name="St John F."/>
            <person name="Glasner J."/>
            <person name="Sabat G."/>
            <person name="Splinter BonDurant S."/>
            <person name="Syed K."/>
            <person name="Yadav J."/>
            <person name="Mgbeahuruike A.C."/>
            <person name="Kovalchuk A."/>
            <person name="Asiegbu F.O."/>
            <person name="Lackner G."/>
            <person name="Hoffmeister D."/>
            <person name="Rencoret J."/>
            <person name="Gutierrez A."/>
            <person name="Sun H."/>
            <person name="Lindquist E."/>
            <person name="Barry K."/>
            <person name="Riley R."/>
            <person name="Grigoriev I.V."/>
            <person name="Henrissat B."/>
            <person name="Kues U."/>
            <person name="Berka R.M."/>
            <person name="Martinez A.T."/>
            <person name="Covert S.F."/>
            <person name="Blanchette R.A."/>
            <person name="Cullen D."/>
        </authorList>
    </citation>
    <scope>NUCLEOTIDE SEQUENCE [LARGE SCALE GENOMIC DNA]</scope>
    <source>
        <strain evidence="12 13">11061_1 CR5-6</strain>
    </source>
</reference>
<protein>
    <recommendedName>
        <fullName evidence="1">non-specific serine/threonine protein kinase</fullName>
        <ecNumber evidence="1">2.7.11.1</ecNumber>
    </recommendedName>
</protein>
<accession>A0A0C3PI61</accession>
<evidence type="ECO:0000256" key="2">
    <source>
        <dbReference type="ARBA" id="ARBA00022527"/>
    </source>
</evidence>
<sequence>MTCVVVDEGRLQLLDCIGRGSFGAVYRARNLTQAFPSLLAVKVVSKNCKLQYYWREMSALRRVQRHPNVITMHRWFEDANFIYIVLDYCAGGDMWRAIRDIKLFAGNNELVTAIFLQIIDGLDWCHHRGVYHRDLKPNNILISPDCTRVWVSDFGLASGTRQSYNFGVGTSNYRGPSCNNISGESVPFDAIRNDIWSLGIILINMLTGRMPWTAASKEDGWYMAFVRDRGFLRYTLPISEEADYILQHMLADESENGISLGELRNLVKGVERWWMSDAEVAAGAPHLKRALSQYRREGPLSLPAVDSWDFDSSFDDSFACDHMGVVDEREKGLIPTPPASEPTPPAVRVLPVRSKDPHIDDEEQVATVQEVPSRRIIDQSSTVTSTVEALGELSAGTHGEAEVGLRGKRGTRWSLRQHVRRIFTAWTRG</sequence>
<dbReference type="STRING" id="745531.A0A0C3PI61"/>
<dbReference type="InterPro" id="IPR000719">
    <property type="entry name" value="Prot_kinase_dom"/>
</dbReference>
<dbReference type="PANTHER" id="PTHR43895:SF32">
    <property type="entry name" value="SERINE_THREONINE-PROTEIN KINASE CHK1"/>
    <property type="match status" value="1"/>
</dbReference>
<evidence type="ECO:0000256" key="1">
    <source>
        <dbReference type="ARBA" id="ARBA00012513"/>
    </source>
</evidence>
<evidence type="ECO:0000256" key="3">
    <source>
        <dbReference type="ARBA" id="ARBA00022679"/>
    </source>
</evidence>
<dbReference type="InterPro" id="IPR008271">
    <property type="entry name" value="Ser/Thr_kinase_AS"/>
</dbReference>
<dbReference type="InterPro" id="IPR017441">
    <property type="entry name" value="Protein_kinase_ATP_BS"/>
</dbReference>
<dbReference type="InterPro" id="IPR011009">
    <property type="entry name" value="Kinase-like_dom_sf"/>
</dbReference>
<comment type="catalytic activity">
    <reaction evidence="7">
        <text>L-threonyl-[protein] + ATP = O-phospho-L-threonyl-[protein] + ADP + H(+)</text>
        <dbReference type="Rhea" id="RHEA:46608"/>
        <dbReference type="Rhea" id="RHEA-COMP:11060"/>
        <dbReference type="Rhea" id="RHEA-COMP:11605"/>
        <dbReference type="ChEBI" id="CHEBI:15378"/>
        <dbReference type="ChEBI" id="CHEBI:30013"/>
        <dbReference type="ChEBI" id="CHEBI:30616"/>
        <dbReference type="ChEBI" id="CHEBI:61977"/>
        <dbReference type="ChEBI" id="CHEBI:456216"/>
        <dbReference type="EC" id="2.7.11.1"/>
    </reaction>
</comment>
<evidence type="ECO:0000313" key="13">
    <source>
        <dbReference type="Proteomes" id="UP000053257"/>
    </source>
</evidence>
<dbReference type="EC" id="2.7.11.1" evidence="1"/>
<dbReference type="PROSITE" id="PS50011">
    <property type="entry name" value="PROTEIN_KINASE_DOM"/>
    <property type="match status" value="1"/>
</dbReference>